<dbReference type="Pfam" id="PF00172">
    <property type="entry name" value="Zn_clus"/>
    <property type="match status" value="1"/>
</dbReference>
<feature type="compositionally biased region" description="Low complexity" evidence="1">
    <location>
        <begin position="273"/>
        <end position="290"/>
    </location>
</feature>
<feature type="domain" description="Zn(2)-C6 fungal-type" evidence="2">
    <location>
        <begin position="82"/>
        <end position="112"/>
    </location>
</feature>
<dbReference type="EMBL" id="CP076661">
    <property type="protein sequence ID" value="QWU87047.1"/>
    <property type="molecule type" value="Genomic_DNA"/>
</dbReference>
<dbReference type="InterPro" id="IPR036864">
    <property type="entry name" value="Zn2-C6_fun-type_DNA-bd_sf"/>
</dbReference>
<feature type="compositionally biased region" description="Basic residues" evidence="1">
    <location>
        <begin position="68"/>
        <end position="79"/>
    </location>
</feature>
<feature type="compositionally biased region" description="Basic and acidic residues" evidence="1">
    <location>
        <begin position="18"/>
        <end position="60"/>
    </location>
</feature>
<feature type="compositionally biased region" description="Polar residues" evidence="1">
    <location>
        <begin position="345"/>
        <end position="356"/>
    </location>
</feature>
<reference evidence="3 4" key="1">
    <citation type="submission" date="2021-06" db="EMBL/GenBank/DDBJ databases">
        <title>Candida outbreak in Lebanon.</title>
        <authorList>
            <person name="Finianos M."/>
        </authorList>
    </citation>
    <scope>NUCLEOTIDE SEQUENCE [LARGE SCALE GENOMIC DNA]</scope>
    <source>
        <strain evidence="3">CA3LBN</strain>
    </source>
</reference>
<dbReference type="PANTHER" id="PTHR47657:SF7">
    <property type="entry name" value="STEROL REGULATORY ELEMENT-BINDING PROTEIN ECM22"/>
    <property type="match status" value="1"/>
</dbReference>
<dbReference type="PROSITE" id="PS00463">
    <property type="entry name" value="ZN2_CY6_FUNGAL_1"/>
    <property type="match status" value="1"/>
</dbReference>
<dbReference type="Gene3D" id="4.10.240.10">
    <property type="entry name" value="Zn(2)-C6 fungal-type DNA-binding domain"/>
    <property type="match status" value="1"/>
</dbReference>
<feature type="compositionally biased region" description="Polar residues" evidence="1">
    <location>
        <begin position="203"/>
        <end position="221"/>
    </location>
</feature>
<feature type="region of interest" description="Disordered" evidence="1">
    <location>
        <begin position="335"/>
        <end position="356"/>
    </location>
</feature>
<accession>A0ABX8I1X3</accession>
<dbReference type="SMART" id="SM00066">
    <property type="entry name" value="GAL4"/>
    <property type="match status" value="1"/>
</dbReference>
<evidence type="ECO:0000256" key="1">
    <source>
        <dbReference type="SAM" id="MobiDB-lite"/>
    </source>
</evidence>
<sequence>MGEIMDVFNQALKNPLPPRRDVAGEESPQVEKAEARTENSSDSKSDDKLDDNEKTDNDKNDEGEEYRKRKSSRRKHRNSHLGCGTCKKRRIKCDENLPQCFNCVKGKLHCAYLNLDAPARNALRMAQYNQNLRQDGAKDKKDEKKEVLSVHPNPIPQLPPQPMTAVPVAPNQYPAFVPYHVVPKAEPGPMSPQVLPQQPPPGTTATVIQSPSPQMFQNMPEPQQPVLSDPARFSSANPVKNEVPSEPVKLPEIQSGASAVPSTAQSTNASANTSHAHSKAQSASSSSATSPVLQGDKFRASMEGSSYYSNSILSSYLKGSSEDLVAAAAVPEISIVPPDGPAETGKSNNRVSSYSDTSDFNSLYSSVSNVSDDTDLESVKLKLNQYETKSRGKLSKLRGLFRQEKPEPVEQDDNTLFFRHTCGRLREEFYDYKPNESLDVAWADACEVFLFGDTLSQILPSHGELLRFVLESSFELGEVKFSNLNKFHNAESFVPEELLRDVLPAIHDFNHVLDLYAESKANAQRPELYDKLIRDANRSDGLCVPLAIAMFGNWLLTYNKSDLTNNYDNALILNYFRKAARLAMALRKLRPVLEPAVEKFSTSDQLLLKRFLNKDTNNALALSLHNLGEYYQHVQNHDVAVTLWELNCQLTHDLESGNLAILGLTNGYGIGNKIKEHKHIGKRSKTNKFNTKRRVAHLYRILLQRPDFHEYGVSWATKEKYD</sequence>
<feature type="region of interest" description="Disordered" evidence="1">
    <location>
        <begin position="188"/>
        <end position="292"/>
    </location>
</feature>
<protein>
    <recommendedName>
        <fullName evidence="2">Zn(2)-C6 fungal-type domain-containing protein</fullName>
    </recommendedName>
</protein>
<dbReference type="InterPro" id="IPR052400">
    <property type="entry name" value="Zn2-C6_fungal_TF"/>
</dbReference>
<feature type="compositionally biased region" description="Polar residues" evidence="1">
    <location>
        <begin position="255"/>
        <end position="272"/>
    </location>
</feature>
<dbReference type="Proteomes" id="UP000825434">
    <property type="component" value="Chromosome 1"/>
</dbReference>
<dbReference type="SUPFAM" id="SSF57701">
    <property type="entry name" value="Zn2/Cys6 DNA-binding domain"/>
    <property type="match status" value="1"/>
</dbReference>
<dbReference type="CDD" id="cd00067">
    <property type="entry name" value="GAL4"/>
    <property type="match status" value="1"/>
</dbReference>
<gene>
    <name evidence="3" type="ORF">CA3LBN_001265</name>
</gene>
<feature type="region of interest" description="Disordered" evidence="1">
    <location>
        <begin position="1"/>
        <end position="81"/>
    </location>
</feature>
<dbReference type="PANTHER" id="PTHR47657">
    <property type="entry name" value="STEROL REGULATORY ELEMENT-BINDING PROTEIN ECM22"/>
    <property type="match status" value="1"/>
</dbReference>
<dbReference type="PROSITE" id="PS50048">
    <property type="entry name" value="ZN2_CY6_FUNGAL_2"/>
    <property type="match status" value="1"/>
</dbReference>
<proteinExistence type="predicted"/>
<evidence type="ECO:0000313" key="4">
    <source>
        <dbReference type="Proteomes" id="UP000825434"/>
    </source>
</evidence>
<name>A0ABX8I1X3_9ASCO</name>
<dbReference type="InterPro" id="IPR001138">
    <property type="entry name" value="Zn2Cys6_DnaBD"/>
</dbReference>
<evidence type="ECO:0000259" key="2">
    <source>
        <dbReference type="PROSITE" id="PS50048"/>
    </source>
</evidence>
<organism evidence="3 4">
    <name type="scientific">Candidozyma haemuli</name>
    <dbReference type="NCBI Taxonomy" id="45357"/>
    <lineage>
        <taxon>Eukaryota</taxon>
        <taxon>Fungi</taxon>
        <taxon>Dikarya</taxon>
        <taxon>Ascomycota</taxon>
        <taxon>Saccharomycotina</taxon>
        <taxon>Pichiomycetes</taxon>
        <taxon>Metschnikowiaceae</taxon>
        <taxon>Candidozyma</taxon>
    </lineage>
</organism>
<keyword evidence="4" id="KW-1185">Reference proteome</keyword>
<evidence type="ECO:0000313" key="3">
    <source>
        <dbReference type="EMBL" id="QWU87047.1"/>
    </source>
</evidence>